<reference evidence="3" key="2">
    <citation type="submission" date="2020-05" db="UniProtKB">
        <authorList>
            <consortium name="EnsemblMetazoa"/>
        </authorList>
    </citation>
    <scope>IDENTIFICATION</scope>
</reference>
<dbReference type="EnsemblMetazoa" id="ASIC011189-RA">
    <property type="protein sequence ID" value="ASIC011189-PA"/>
    <property type="gene ID" value="ASIC011189"/>
</dbReference>
<organism evidence="2">
    <name type="scientific">Anopheles sinensis</name>
    <name type="common">Mosquito</name>
    <dbReference type="NCBI Taxonomy" id="74873"/>
    <lineage>
        <taxon>Eukaryota</taxon>
        <taxon>Metazoa</taxon>
        <taxon>Ecdysozoa</taxon>
        <taxon>Arthropoda</taxon>
        <taxon>Hexapoda</taxon>
        <taxon>Insecta</taxon>
        <taxon>Pterygota</taxon>
        <taxon>Neoptera</taxon>
        <taxon>Endopterygota</taxon>
        <taxon>Diptera</taxon>
        <taxon>Nematocera</taxon>
        <taxon>Culicoidea</taxon>
        <taxon>Culicidae</taxon>
        <taxon>Anophelinae</taxon>
        <taxon>Anopheles</taxon>
    </lineage>
</organism>
<sequence>MRRADTRTGNDWADDALEVNTTPGGRLSASQSTVMAHLPEPSDGGSRQNTGLDQYASEMHIFCPVRNGNPGGSQPNGYGCQGCIEENAKYSGE</sequence>
<name>A0A084VZJ9_ANOSI</name>
<evidence type="ECO:0000313" key="4">
    <source>
        <dbReference type="Proteomes" id="UP000030765"/>
    </source>
</evidence>
<evidence type="ECO:0000313" key="2">
    <source>
        <dbReference type="EMBL" id="KFB43393.1"/>
    </source>
</evidence>
<dbReference type="AlphaFoldDB" id="A0A084VZJ9"/>
<evidence type="ECO:0000256" key="1">
    <source>
        <dbReference type="SAM" id="MobiDB-lite"/>
    </source>
</evidence>
<reference evidence="2 4" key="1">
    <citation type="journal article" date="2014" name="BMC Genomics">
        <title>Genome sequence of Anopheles sinensis provides insight into genetics basis of mosquito competence for malaria parasites.</title>
        <authorList>
            <person name="Zhou D."/>
            <person name="Zhang D."/>
            <person name="Ding G."/>
            <person name="Shi L."/>
            <person name="Hou Q."/>
            <person name="Ye Y."/>
            <person name="Xu Y."/>
            <person name="Zhou H."/>
            <person name="Xiong C."/>
            <person name="Li S."/>
            <person name="Yu J."/>
            <person name="Hong S."/>
            <person name="Yu X."/>
            <person name="Zou P."/>
            <person name="Chen C."/>
            <person name="Chang X."/>
            <person name="Wang W."/>
            <person name="Lv Y."/>
            <person name="Sun Y."/>
            <person name="Ma L."/>
            <person name="Shen B."/>
            <person name="Zhu C."/>
        </authorList>
    </citation>
    <scope>NUCLEOTIDE SEQUENCE [LARGE SCALE GENOMIC DNA]</scope>
</reference>
<accession>A0A084VZJ9</accession>
<gene>
    <name evidence="2" type="ORF">ZHAS_00011189</name>
</gene>
<feature type="region of interest" description="Disordered" evidence="1">
    <location>
        <begin position="1"/>
        <end position="51"/>
    </location>
</feature>
<proteinExistence type="predicted"/>
<dbReference type="EMBL" id="ATLV01018851">
    <property type="status" value="NOT_ANNOTATED_CDS"/>
    <property type="molecule type" value="Genomic_DNA"/>
</dbReference>
<keyword evidence="4" id="KW-1185">Reference proteome</keyword>
<feature type="compositionally biased region" description="Polar residues" evidence="1">
    <location>
        <begin position="19"/>
        <end position="34"/>
    </location>
</feature>
<dbReference type="EMBL" id="KE525251">
    <property type="protein sequence ID" value="KFB43393.1"/>
    <property type="molecule type" value="Genomic_DNA"/>
</dbReference>
<protein>
    <submittedName>
        <fullName evidence="2 3">SNF2-related protein</fullName>
    </submittedName>
</protein>
<dbReference type="Proteomes" id="UP000030765">
    <property type="component" value="Unassembled WGS sequence"/>
</dbReference>
<evidence type="ECO:0000313" key="3">
    <source>
        <dbReference type="EnsemblMetazoa" id="ASIC011189-PA"/>
    </source>
</evidence>
<dbReference type="VEuPathDB" id="VectorBase:ASIC011189"/>